<evidence type="ECO:0000313" key="1">
    <source>
        <dbReference type="EMBL" id="TRM56743.1"/>
    </source>
</evidence>
<name>A0A550BW45_9AGAR</name>
<reference evidence="1 2" key="1">
    <citation type="journal article" date="2019" name="New Phytol.">
        <title>Comparative genomics reveals unique wood-decay strategies and fruiting body development in the Schizophyllaceae.</title>
        <authorList>
            <person name="Almasi E."/>
            <person name="Sahu N."/>
            <person name="Krizsan K."/>
            <person name="Balint B."/>
            <person name="Kovacs G.M."/>
            <person name="Kiss B."/>
            <person name="Cseklye J."/>
            <person name="Drula E."/>
            <person name="Henrissat B."/>
            <person name="Nagy I."/>
            <person name="Chovatia M."/>
            <person name="Adam C."/>
            <person name="LaButti K."/>
            <person name="Lipzen A."/>
            <person name="Riley R."/>
            <person name="Grigoriev I.V."/>
            <person name="Nagy L.G."/>
        </authorList>
    </citation>
    <scope>NUCLEOTIDE SEQUENCE [LARGE SCALE GENOMIC DNA]</scope>
    <source>
        <strain evidence="1 2">NL-1724</strain>
    </source>
</reference>
<dbReference type="AlphaFoldDB" id="A0A550BW45"/>
<feature type="non-terminal residue" evidence="1">
    <location>
        <position position="594"/>
    </location>
</feature>
<dbReference type="Pfam" id="PF18759">
    <property type="entry name" value="Plavaka"/>
    <property type="match status" value="1"/>
</dbReference>
<feature type="non-terminal residue" evidence="1">
    <location>
        <position position="1"/>
    </location>
</feature>
<dbReference type="InterPro" id="IPR041078">
    <property type="entry name" value="Plavaka"/>
</dbReference>
<dbReference type="EMBL" id="VDMD01000060">
    <property type="protein sequence ID" value="TRM56743.1"/>
    <property type="molecule type" value="Genomic_DNA"/>
</dbReference>
<sequence length="594" mass="69629">EALPWMSAAGWQVGSVRIPVPCPRRKCKEVDAPHYEVKNIHYRNIVEVIKDAFRDEQALEYHTHAHELLWERYTDERPMRCWGEAYTSERALEMEYDLEQIEHEPGCSLERIIAWIMLFSDSTHLADFGNASMWPIYLSLGDLSKYMRARPTAFAQHHIAYIPSIPDEFNDWYIATFNEKPSDAVKTHMKRELVQGVWELLLSKDLVHAYEHGIITNCVDEIVRRTYPRFFVYSSDYLEKILLVCIKSLGTCLCPRCLIEKNQVKELGMVRAMKRRAKTQRNDSERKQEHVENARKAIFEHGYAVNSEKVDRILRDVSSTPTRNVFSTKPLEHGFDHYHMHPVDMLHDFAVGEWKAIFAHLVRMLLSIKGENLVEELNRRYRHVPTFLPDTFRRLANNVAEMKKLAGRDFEDILQCALPCFEALFPNKDHQKIVLDLLFDLGYWHGLAKLRLHTDSTIASLEHATIELGRSMRLFERISVEYTTTELPKEKRARLQRQQKKANKKAGPVKRATPHINALAKTEPGRERRFERKSYKCHALGDYTAAIKYWGTTDSYSTQIGEMEHRRVKRYYSRTNKVAHTTQITRMERREARL</sequence>
<dbReference type="Proteomes" id="UP000320762">
    <property type="component" value="Unassembled WGS sequence"/>
</dbReference>
<organism evidence="1 2">
    <name type="scientific">Schizophyllum amplum</name>
    <dbReference type="NCBI Taxonomy" id="97359"/>
    <lineage>
        <taxon>Eukaryota</taxon>
        <taxon>Fungi</taxon>
        <taxon>Dikarya</taxon>
        <taxon>Basidiomycota</taxon>
        <taxon>Agaricomycotina</taxon>
        <taxon>Agaricomycetes</taxon>
        <taxon>Agaricomycetidae</taxon>
        <taxon>Agaricales</taxon>
        <taxon>Schizophyllaceae</taxon>
        <taxon>Schizophyllum</taxon>
    </lineage>
</organism>
<evidence type="ECO:0000313" key="2">
    <source>
        <dbReference type="Proteomes" id="UP000320762"/>
    </source>
</evidence>
<proteinExistence type="predicted"/>
<comment type="caution">
    <text evidence="1">The sequence shown here is derived from an EMBL/GenBank/DDBJ whole genome shotgun (WGS) entry which is preliminary data.</text>
</comment>
<gene>
    <name evidence="1" type="ORF">BD626DRAFT_375545</name>
</gene>
<accession>A0A550BW45</accession>
<keyword evidence="2" id="KW-1185">Reference proteome</keyword>
<dbReference type="OrthoDB" id="2687259at2759"/>
<dbReference type="STRING" id="97359.A0A550BW45"/>
<protein>
    <submittedName>
        <fullName evidence="1">Uncharacterized protein</fullName>
    </submittedName>
</protein>